<evidence type="ECO:0000256" key="3">
    <source>
        <dbReference type="ARBA" id="ARBA00022598"/>
    </source>
</evidence>
<dbReference type="CDD" id="cd07971">
    <property type="entry name" value="OBF_DNA_ligase_LigD"/>
    <property type="match status" value="1"/>
</dbReference>
<comment type="caution">
    <text evidence="6">The sequence shown here is derived from an EMBL/GenBank/DDBJ whole genome shotgun (WGS) entry which is preliminary data.</text>
</comment>
<dbReference type="PANTHER" id="PTHR45674:SF4">
    <property type="entry name" value="DNA LIGASE 1"/>
    <property type="match status" value="1"/>
</dbReference>
<accession>A0A9D1VJS9</accession>
<dbReference type="Proteomes" id="UP000824230">
    <property type="component" value="Unassembled WGS sequence"/>
</dbReference>
<gene>
    <name evidence="6" type="ORF">H9738_02355</name>
</gene>
<evidence type="ECO:0000256" key="2">
    <source>
        <dbReference type="ARBA" id="ARBA00012727"/>
    </source>
</evidence>
<evidence type="ECO:0000256" key="1">
    <source>
        <dbReference type="ARBA" id="ARBA00007572"/>
    </source>
</evidence>
<dbReference type="GO" id="GO:0006310">
    <property type="term" value="P:DNA recombination"/>
    <property type="evidence" value="ECO:0007669"/>
    <property type="project" value="InterPro"/>
</dbReference>
<proteinExistence type="inferred from homology"/>
<keyword evidence="3 6" id="KW-0436">Ligase</keyword>
<dbReference type="InterPro" id="IPR012340">
    <property type="entry name" value="NA-bd_OB-fold"/>
</dbReference>
<dbReference type="InterPro" id="IPR012310">
    <property type="entry name" value="DNA_ligase_ATP-dep_cent"/>
</dbReference>
<dbReference type="EC" id="6.5.1.1" evidence="2"/>
<dbReference type="InterPro" id="IPR012309">
    <property type="entry name" value="DNA_ligase_ATP-dep_C"/>
</dbReference>
<dbReference type="SUPFAM" id="SSF50249">
    <property type="entry name" value="Nucleic acid-binding proteins"/>
    <property type="match status" value="1"/>
</dbReference>
<comment type="similarity">
    <text evidence="1">Belongs to the ATP-dependent DNA ligase family.</text>
</comment>
<name>A0A9D1VJS9_9FIRM</name>
<dbReference type="GO" id="GO:0005524">
    <property type="term" value="F:ATP binding"/>
    <property type="evidence" value="ECO:0007669"/>
    <property type="project" value="InterPro"/>
</dbReference>
<sequence length="308" mass="35619">MDLFATRSASPMLIGRQEEAFDNPEWIYELKMDGFRCLAYMDNTGVDFRNKRNMQMDSRFPELSEIYRNVSGKCILDGEIVVLKKGVPDFYALQKRTLLTDRFKIELEAARFPASFVAFDCIYADERELVWEPLMQRKDVLQRLVTENDRIAVSRYIERQGIALYQAAEQRELEGIVAKRKDSAYLMGKRSRDWIKCKRMADEDFIVAGYIRKGKHTYSLILAKYRNGLLVYKGHVTSGVTSEAVSALTATGQNPFQLLPTGNQDAVWVMPDHVCTVEYMPNTRQALRQPVFKGYRQDICPDEVKIYK</sequence>
<dbReference type="Gene3D" id="3.30.470.30">
    <property type="entry name" value="DNA ligase/mRNA capping enzyme"/>
    <property type="match status" value="1"/>
</dbReference>
<dbReference type="PROSITE" id="PS00697">
    <property type="entry name" value="DNA_LIGASE_A1"/>
    <property type="match status" value="1"/>
</dbReference>
<dbReference type="InterPro" id="IPR050191">
    <property type="entry name" value="ATP-dep_DNA_ligase"/>
</dbReference>
<dbReference type="PANTHER" id="PTHR45674">
    <property type="entry name" value="DNA LIGASE 1/3 FAMILY MEMBER"/>
    <property type="match status" value="1"/>
</dbReference>
<reference evidence="6" key="1">
    <citation type="journal article" date="2021" name="PeerJ">
        <title>Extensive microbial diversity within the chicken gut microbiome revealed by metagenomics and culture.</title>
        <authorList>
            <person name="Gilroy R."/>
            <person name="Ravi A."/>
            <person name="Getino M."/>
            <person name="Pursley I."/>
            <person name="Horton D.L."/>
            <person name="Alikhan N.F."/>
            <person name="Baker D."/>
            <person name="Gharbi K."/>
            <person name="Hall N."/>
            <person name="Watson M."/>
            <person name="Adriaenssens E.M."/>
            <person name="Foster-Nyarko E."/>
            <person name="Jarju S."/>
            <person name="Secka A."/>
            <person name="Antonio M."/>
            <person name="Oren A."/>
            <person name="Chaudhuri R.R."/>
            <person name="La Ragione R."/>
            <person name="Hildebrand F."/>
            <person name="Pallen M.J."/>
        </authorList>
    </citation>
    <scope>NUCLEOTIDE SEQUENCE</scope>
    <source>
        <strain evidence="6">ChiHjej12B11-1927</strain>
    </source>
</reference>
<dbReference type="EMBL" id="DXFG01000049">
    <property type="protein sequence ID" value="HIX36700.1"/>
    <property type="molecule type" value="Genomic_DNA"/>
</dbReference>
<dbReference type="GO" id="GO:0006281">
    <property type="term" value="P:DNA repair"/>
    <property type="evidence" value="ECO:0007669"/>
    <property type="project" value="InterPro"/>
</dbReference>
<evidence type="ECO:0000313" key="6">
    <source>
        <dbReference type="EMBL" id="HIX36700.1"/>
    </source>
</evidence>
<dbReference type="AlphaFoldDB" id="A0A9D1VJS9"/>
<dbReference type="PROSITE" id="PS50160">
    <property type="entry name" value="DNA_LIGASE_A3"/>
    <property type="match status" value="1"/>
</dbReference>
<dbReference type="GO" id="GO:0003910">
    <property type="term" value="F:DNA ligase (ATP) activity"/>
    <property type="evidence" value="ECO:0007669"/>
    <property type="project" value="UniProtKB-EC"/>
</dbReference>
<dbReference type="InterPro" id="IPR016059">
    <property type="entry name" value="DNA_ligase_ATP-dep_CS"/>
</dbReference>
<evidence type="ECO:0000259" key="5">
    <source>
        <dbReference type="PROSITE" id="PS50160"/>
    </source>
</evidence>
<dbReference type="Gene3D" id="3.30.1490.70">
    <property type="match status" value="1"/>
</dbReference>
<dbReference type="SUPFAM" id="SSF56091">
    <property type="entry name" value="DNA ligase/mRNA capping enzyme, catalytic domain"/>
    <property type="match status" value="1"/>
</dbReference>
<feature type="domain" description="ATP-dependent DNA ligase family profile" evidence="5">
    <location>
        <begin position="107"/>
        <end position="199"/>
    </location>
</feature>
<reference evidence="6" key="2">
    <citation type="submission" date="2021-04" db="EMBL/GenBank/DDBJ databases">
        <authorList>
            <person name="Gilroy R."/>
        </authorList>
    </citation>
    <scope>NUCLEOTIDE SEQUENCE</scope>
    <source>
        <strain evidence="6">ChiHjej12B11-1927</strain>
    </source>
</reference>
<dbReference type="Gene3D" id="2.40.50.140">
    <property type="entry name" value="Nucleic acid-binding proteins"/>
    <property type="match status" value="1"/>
</dbReference>
<evidence type="ECO:0000313" key="7">
    <source>
        <dbReference type="Proteomes" id="UP000824230"/>
    </source>
</evidence>
<comment type="catalytic activity">
    <reaction evidence="4">
        <text>ATP + (deoxyribonucleotide)n-3'-hydroxyl + 5'-phospho-(deoxyribonucleotide)m = (deoxyribonucleotide)n+m + AMP + diphosphate.</text>
        <dbReference type="EC" id="6.5.1.1"/>
    </reaction>
</comment>
<dbReference type="CDD" id="cd07906">
    <property type="entry name" value="Adenylation_DNA_ligase_LigD_LigC"/>
    <property type="match status" value="1"/>
</dbReference>
<dbReference type="Pfam" id="PF04679">
    <property type="entry name" value="DNA_ligase_A_C"/>
    <property type="match status" value="1"/>
</dbReference>
<evidence type="ECO:0000256" key="4">
    <source>
        <dbReference type="ARBA" id="ARBA00034003"/>
    </source>
</evidence>
<organism evidence="6 7">
    <name type="scientific">Candidatus Blautia pullistercoris</name>
    <dbReference type="NCBI Taxonomy" id="2838499"/>
    <lineage>
        <taxon>Bacteria</taxon>
        <taxon>Bacillati</taxon>
        <taxon>Bacillota</taxon>
        <taxon>Clostridia</taxon>
        <taxon>Lachnospirales</taxon>
        <taxon>Lachnospiraceae</taxon>
        <taxon>Blautia</taxon>
    </lineage>
</organism>
<protein>
    <recommendedName>
        <fullName evidence="2">DNA ligase (ATP)</fullName>
        <ecNumber evidence="2">6.5.1.1</ecNumber>
    </recommendedName>
</protein>
<dbReference type="Pfam" id="PF01068">
    <property type="entry name" value="DNA_ligase_A_M"/>
    <property type="match status" value="1"/>
</dbReference>